<keyword evidence="2" id="KW-0378">Hydrolase</keyword>
<dbReference type="EC" id="3.4.23.-" evidence="2"/>
<dbReference type="InterPro" id="IPR011969">
    <property type="entry name" value="Clan_AA_Asp_peptidase_C"/>
</dbReference>
<dbReference type="RefSeq" id="WP_165255812.1">
    <property type="nucleotide sequence ID" value="NZ_JAAKGT010000001.1"/>
</dbReference>
<dbReference type="InterPro" id="IPR021109">
    <property type="entry name" value="Peptidase_aspartic_dom_sf"/>
</dbReference>
<reference evidence="2" key="1">
    <citation type="submission" date="2020-02" db="EMBL/GenBank/DDBJ databases">
        <authorList>
            <person name="Gao J."/>
            <person name="Sun J."/>
        </authorList>
    </citation>
    <scope>NUCLEOTIDE SEQUENCE</scope>
    <source>
        <strain evidence="2">602-2</strain>
    </source>
</reference>
<feature type="chain" id="PRO_5026080035" evidence="1">
    <location>
        <begin position="25"/>
        <end position="175"/>
    </location>
</feature>
<sequence>MSSMFKFTAIAIVGALSAVGAAKAVTSLDSTLRQSPHTVPATAAAATLGDAGGAGAAQLTKGPDGHFWAEAKVDGRAVRFLVDTGATAVSLSKADAQRLGIDVSKLNYEYDVVTADGRTRAASVKLGSVAIAGAKVANVDALVIESGLETSLLGMSYLGRLSRFEATPRSLILHP</sequence>
<evidence type="ECO:0000313" key="2">
    <source>
        <dbReference type="EMBL" id="NGM48505.1"/>
    </source>
</evidence>
<dbReference type="Gene3D" id="2.40.70.10">
    <property type="entry name" value="Acid Proteases"/>
    <property type="match status" value="1"/>
</dbReference>
<dbReference type="GO" id="GO:0004190">
    <property type="term" value="F:aspartic-type endopeptidase activity"/>
    <property type="evidence" value="ECO:0007669"/>
    <property type="project" value="InterPro"/>
</dbReference>
<proteinExistence type="predicted"/>
<accession>A0A6G4QTC1</accession>
<dbReference type="Pfam" id="PF13975">
    <property type="entry name" value="gag-asp_proteas"/>
    <property type="match status" value="1"/>
</dbReference>
<dbReference type="NCBIfam" id="TIGR02281">
    <property type="entry name" value="clan_AA_DTGA"/>
    <property type="match status" value="1"/>
</dbReference>
<organism evidence="2">
    <name type="scientific">Caulobacter sp. 602-2</name>
    <dbReference type="NCBI Taxonomy" id="2710887"/>
    <lineage>
        <taxon>Bacteria</taxon>
        <taxon>Pseudomonadati</taxon>
        <taxon>Pseudomonadota</taxon>
        <taxon>Alphaproteobacteria</taxon>
        <taxon>Caulobacterales</taxon>
        <taxon>Caulobacteraceae</taxon>
        <taxon>Caulobacter</taxon>
    </lineage>
</organism>
<dbReference type="GO" id="GO:0006508">
    <property type="term" value="P:proteolysis"/>
    <property type="evidence" value="ECO:0007669"/>
    <property type="project" value="UniProtKB-KW"/>
</dbReference>
<feature type="signal peptide" evidence="1">
    <location>
        <begin position="1"/>
        <end position="24"/>
    </location>
</feature>
<dbReference type="CDD" id="cd05483">
    <property type="entry name" value="retropepsin_like_bacteria"/>
    <property type="match status" value="1"/>
</dbReference>
<dbReference type="AlphaFoldDB" id="A0A6G4QTC1"/>
<keyword evidence="1" id="KW-0732">Signal</keyword>
<dbReference type="EMBL" id="JAAKGT010000001">
    <property type="protein sequence ID" value="NGM48505.1"/>
    <property type="molecule type" value="Genomic_DNA"/>
</dbReference>
<dbReference type="InterPro" id="IPR034122">
    <property type="entry name" value="Retropepsin-like_bacterial"/>
</dbReference>
<keyword evidence="2" id="KW-0645">Protease</keyword>
<dbReference type="PROSITE" id="PS00141">
    <property type="entry name" value="ASP_PROTEASE"/>
    <property type="match status" value="1"/>
</dbReference>
<evidence type="ECO:0000256" key="1">
    <source>
        <dbReference type="SAM" id="SignalP"/>
    </source>
</evidence>
<protein>
    <submittedName>
        <fullName evidence="2">TIGR02281 family clan AA aspartic protease</fullName>
        <ecNumber evidence="2">3.4.23.-</ecNumber>
    </submittedName>
</protein>
<dbReference type="SUPFAM" id="SSF50630">
    <property type="entry name" value="Acid proteases"/>
    <property type="match status" value="1"/>
</dbReference>
<dbReference type="InterPro" id="IPR001969">
    <property type="entry name" value="Aspartic_peptidase_AS"/>
</dbReference>
<name>A0A6G4QTC1_9CAUL</name>
<comment type="caution">
    <text evidence="2">The sequence shown here is derived from an EMBL/GenBank/DDBJ whole genome shotgun (WGS) entry which is preliminary data.</text>
</comment>
<gene>
    <name evidence="2" type="ORF">G5B46_02670</name>
</gene>